<dbReference type="InterPro" id="IPR002931">
    <property type="entry name" value="Transglutaminase-like"/>
</dbReference>
<dbReference type="Proteomes" id="UP000184038">
    <property type="component" value="Unassembled WGS sequence"/>
</dbReference>
<reference evidence="3 4" key="1">
    <citation type="submission" date="2016-11" db="EMBL/GenBank/DDBJ databases">
        <authorList>
            <person name="Jaros S."/>
            <person name="Januszkiewicz K."/>
            <person name="Wedrychowicz H."/>
        </authorList>
    </citation>
    <scope>NUCLEOTIDE SEQUENCE [LARGE SCALE GENOMIC DNA]</scope>
    <source>
        <strain evidence="3 4">DSM 15930</strain>
    </source>
</reference>
<feature type="transmembrane region" description="Helical" evidence="1">
    <location>
        <begin position="62"/>
        <end position="79"/>
    </location>
</feature>
<dbReference type="SMART" id="SM00460">
    <property type="entry name" value="TGc"/>
    <property type="match status" value="1"/>
</dbReference>
<sequence>MKISNQVKQRIYHIISITLLATILTSIVNVLYDFRVSGLLISMIAVISMVVLYLVHHHSRIFLVLLFSIVVVIGTFLYLKKIPFFLHIQNLWNFVVNYMNGTEELHRNYGIILIILIQGVDCLIATLLCKQNMVKYCSFAGTFVAIIVISLIGFPCTRMLVAYVVLVNLILLVEIGCNQMEATKEKKQVATLHLLPICFTITICIFLLPMREDPIRWTGIRKAISMIKEKGEIVSEQIRLYFAGKDGSYEMAFAGFSDGDSDLGGEIGSDEGVALKLKTSTTEYPGYLIGNVKNIYNGSSWTTKTTKITDESSEYINDLYELALALSRYQANEIDTKNLIKYENYEIVYEDIRTITKFYPLKTSRFVESSGNKEKTDHYANLRFKKLKGEGTNYLTYYYMLNMDSEFLKNMLRDSDTFTYDSYASRFDLEALQSFRGDFFKQGIKWDTFNSAYIEVLKNRRDRIYKDYISLPEALPDRVYQLAQEITQGLTTNYDKMKAIERYLNSLTYTTKTIEPEKGQDFVDSFLFDQKEGYCTYFASAMAVMGRCLGIPTRYVEGFYVDYEDKEDSYYSVKNADAHAWVEVYFDGIGWIPFEPTPGYVEKFYKEWKPISIEESNSYQSSNPYMGQNQQPPEIPGQEYDEVEVVKTDTRINTDVIFIITGILGIIMLLFFIYFLGISRKMRRLYKEANNATKAVVIYRKIMYHLEKIGLSYTNTETLQVYTTRMDQIISITPHSLKKVNDLYMAIRYGDYAITDEELAIILAYEQEFYEYLKITYGRMKVRRHRWELGITYKKLYNW</sequence>
<protein>
    <submittedName>
        <fullName evidence="3">Transglutaminase-like superfamily protein</fullName>
    </submittedName>
</protein>
<feature type="transmembrane region" description="Helical" evidence="1">
    <location>
        <begin position="160"/>
        <end position="177"/>
    </location>
</feature>
<gene>
    <name evidence="3" type="ORF">SAMN02746066_03965</name>
</gene>
<feature type="transmembrane region" description="Helical" evidence="1">
    <location>
        <begin position="38"/>
        <end position="55"/>
    </location>
</feature>
<dbReference type="EMBL" id="FRCP01000022">
    <property type="protein sequence ID" value="SHM93259.1"/>
    <property type="molecule type" value="Genomic_DNA"/>
</dbReference>
<feature type="transmembrane region" description="Helical" evidence="1">
    <location>
        <begin position="109"/>
        <end position="129"/>
    </location>
</feature>
<dbReference type="RefSeq" id="WP_073290609.1">
    <property type="nucleotide sequence ID" value="NZ_FRCP01000022.1"/>
</dbReference>
<keyword evidence="1" id="KW-0472">Membrane</keyword>
<keyword evidence="1" id="KW-1133">Transmembrane helix</keyword>
<feature type="transmembrane region" description="Helical" evidence="1">
    <location>
        <begin position="189"/>
        <end position="208"/>
    </location>
</feature>
<feature type="transmembrane region" description="Helical" evidence="1">
    <location>
        <begin position="656"/>
        <end position="677"/>
    </location>
</feature>
<organism evidence="3 4">
    <name type="scientific">Anaerosporobacter mobilis DSM 15930</name>
    <dbReference type="NCBI Taxonomy" id="1120996"/>
    <lineage>
        <taxon>Bacteria</taxon>
        <taxon>Bacillati</taxon>
        <taxon>Bacillota</taxon>
        <taxon>Clostridia</taxon>
        <taxon>Lachnospirales</taxon>
        <taxon>Lachnospiraceae</taxon>
        <taxon>Anaerosporobacter</taxon>
    </lineage>
</organism>
<dbReference type="SUPFAM" id="SSF54001">
    <property type="entry name" value="Cysteine proteinases"/>
    <property type="match status" value="1"/>
</dbReference>
<keyword evidence="4" id="KW-1185">Reference proteome</keyword>
<evidence type="ECO:0000313" key="3">
    <source>
        <dbReference type="EMBL" id="SHM93259.1"/>
    </source>
</evidence>
<feature type="transmembrane region" description="Helical" evidence="1">
    <location>
        <begin position="136"/>
        <end position="154"/>
    </location>
</feature>
<dbReference type="STRING" id="1120996.SAMN02746066_03965"/>
<feature type="domain" description="Transglutaminase-like" evidence="2">
    <location>
        <begin position="527"/>
        <end position="598"/>
    </location>
</feature>
<accession>A0A1M7MQN8</accession>
<dbReference type="Gene3D" id="3.10.620.30">
    <property type="match status" value="1"/>
</dbReference>
<evidence type="ECO:0000259" key="2">
    <source>
        <dbReference type="SMART" id="SM00460"/>
    </source>
</evidence>
<feature type="transmembrane region" description="Helical" evidence="1">
    <location>
        <begin position="12"/>
        <end position="32"/>
    </location>
</feature>
<dbReference type="Pfam" id="PF01841">
    <property type="entry name" value="Transglut_core"/>
    <property type="match status" value="1"/>
</dbReference>
<name>A0A1M7MQN8_9FIRM</name>
<dbReference type="AlphaFoldDB" id="A0A1M7MQN8"/>
<evidence type="ECO:0000256" key="1">
    <source>
        <dbReference type="SAM" id="Phobius"/>
    </source>
</evidence>
<dbReference type="InterPro" id="IPR052901">
    <property type="entry name" value="Bact_TGase-like"/>
</dbReference>
<proteinExistence type="predicted"/>
<evidence type="ECO:0000313" key="4">
    <source>
        <dbReference type="Proteomes" id="UP000184038"/>
    </source>
</evidence>
<dbReference type="PANTHER" id="PTHR42736">
    <property type="entry name" value="PROTEIN-GLUTAMINE GAMMA-GLUTAMYLTRANSFERASE"/>
    <property type="match status" value="1"/>
</dbReference>
<dbReference type="PANTHER" id="PTHR42736:SF1">
    <property type="entry name" value="PROTEIN-GLUTAMINE GAMMA-GLUTAMYLTRANSFERASE"/>
    <property type="match status" value="1"/>
</dbReference>
<dbReference type="InterPro" id="IPR038765">
    <property type="entry name" value="Papain-like_cys_pep_sf"/>
</dbReference>
<keyword evidence="1" id="KW-0812">Transmembrane</keyword>